<organism evidence="3 4">
    <name type="scientific">Erythranthe guttata</name>
    <name type="common">Yellow monkey flower</name>
    <name type="synonym">Mimulus guttatus</name>
    <dbReference type="NCBI Taxonomy" id="4155"/>
    <lineage>
        <taxon>Eukaryota</taxon>
        <taxon>Viridiplantae</taxon>
        <taxon>Streptophyta</taxon>
        <taxon>Embryophyta</taxon>
        <taxon>Tracheophyta</taxon>
        <taxon>Spermatophyta</taxon>
        <taxon>Magnoliopsida</taxon>
        <taxon>eudicotyledons</taxon>
        <taxon>Gunneridae</taxon>
        <taxon>Pentapetalae</taxon>
        <taxon>asterids</taxon>
        <taxon>lamiids</taxon>
        <taxon>Lamiales</taxon>
        <taxon>Phrymaceae</taxon>
        <taxon>Erythranthe</taxon>
    </lineage>
</organism>
<evidence type="ECO:0000313" key="3">
    <source>
        <dbReference type="EMBL" id="EYU20640.1"/>
    </source>
</evidence>
<dbReference type="AlphaFoldDB" id="A0A022Q2A5"/>
<evidence type="ECO:0000313" key="4">
    <source>
        <dbReference type="Proteomes" id="UP000030748"/>
    </source>
</evidence>
<proteinExistence type="inferred from homology"/>
<protein>
    <submittedName>
        <fullName evidence="3">Uncharacterized protein</fullName>
    </submittedName>
</protein>
<evidence type="ECO:0000256" key="2">
    <source>
        <dbReference type="SAM" id="MobiDB-lite"/>
    </source>
</evidence>
<sequence>KEKWKKGWVVVQVGLSDIISNDQIQDYCCDYIQRFYVPISYLYNPLFQKLLEKASEIYGYQTNGPLMLPCSVEEFLLLRWWIETVTLHRTNQKENEKKFISSSSTSNQRRPPPPNIPTTPTTTKKEKNLLHGSPRCKVISLCSSPSPTKNRKNHHHPIVKPTMEMLDIFCGSM</sequence>
<reference evidence="3 4" key="1">
    <citation type="journal article" date="2013" name="Proc. Natl. Acad. Sci. U.S.A.">
        <title>Fine-scale variation in meiotic recombination in Mimulus inferred from population shotgun sequencing.</title>
        <authorList>
            <person name="Hellsten U."/>
            <person name="Wright K.M."/>
            <person name="Jenkins J."/>
            <person name="Shu S."/>
            <person name="Yuan Y."/>
            <person name="Wessler S.R."/>
            <person name="Schmutz J."/>
            <person name="Willis J.H."/>
            <person name="Rokhsar D.S."/>
        </authorList>
    </citation>
    <scope>NUCLEOTIDE SEQUENCE [LARGE SCALE GENOMIC DNA]</scope>
    <source>
        <strain evidence="4">cv. DUN x IM62</strain>
    </source>
</reference>
<dbReference type="STRING" id="4155.A0A022Q2A5"/>
<dbReference type="InterPro" id="IPR003676">
    <property type="entry name" value="SAUR_fam"/>
</dbReference>
<dbReference type="PANTHER" id="PTHR31374">
    <property type="entry name" value="AUXIN-INDUCED PROTEIN-LIKE-RELATED"/>
    <property type="match status" value="1"/>
</dbReference>
<gene>
    <name evidence="3" type="ORF">MIMGU_mgv1a023350mg</name>
</gene>
<evidence type="ECO:0000256" key="1">
    <source>
        <dbReference type="ARBA" id="ARBA00006974"/>
    </source>
</evidence>
<feature type="compositionally biased region" description="Polar residues" evidence="2">
    <location>
        <begin position="100"/>
        <end position="109"/>
    </location>
</feature>
<dbReference type="GO" id="GO:0009733">
    <property type="term" value="P:response to auxin"/>
    <property type="evidence" value="ECO:0007669"/>
    <property type="project" value="InterPro"/>
</dbReference>
<feature type="non-terminal residue" evidence="3">
    <location>
        <position position="1"/>
    </location>
</feature>
<name>A0A022Q2A5_ERYGU</name>
<dbReference type="Proteomes" id="UP000030748">
    <property type="component" value="Unassembled WGS sequence"/>
</dbReference>
<dbReference type="Pfam" id="PF02519">
    <property type="entry name" value="Auxin_inducible"/>
    <property type="match status" value="1"/>
</dbReference>
<feature type="region of interest" description="Disordered" evidence="2">
    <location>
        <begin position="93"/>
        <end position="129"/>
    </location>
</feature>
<accession>A0A022Q2A5</accession>
<dbReference type="EMBL" id="KI632264">
    <property type="protein sequence ID" value="EYU20640.1"/>
    <property type="molecule type" value="Genomic_DNA"/>
</dbReference>
<keyword evidence="4" id="KW-1185">Reference proteome</keyword>
<comment type="similarity">
    <text evidence="1">Belongs to the ARG7 family.</text>
</comment>
<dbReference type="PANTHER" id="PTHR31374:SF228">
    <property type="entry name" value="SAUR FAMILY PROTEIN"/>
    <property type="match status" value="1"/>
</dbReference>